<organism evidence="1 2">
    <name type="scientific">Ixodes persulcatus</name>
    <name type="common">Taiga tick</name>
    <dbReference type="NCBI Taxonomy" id="34615"/>
    <lineage>
        <taxon>Eukaryota</taxon>
        <taxon>Metazoa</taxon>
        <taxon>Ecdysozoa</taxon>
        <taxon>Arthropoda</taxon>
        <taxon>Chelicerata</taxon>
        <taxon>Arachnida</taxon>
        <taxon>Acari</taxon>
        <taxon>Parasitiformes</taxon>
        <taxon>Ixodida</taxon>
        <taxon>Ixodoidea</taxon>
        <taxon>Ixodidae</taxon>
        <taxon>Ixodinae</taxon>
        <taxon>Ixodes</taxon>
    </lineage>
</organism>
<proteinExistence type="predicted"/>
<sequence>AKANTIALTTQDEKTAEKLLQLTEVQKGGDQHAIRPYKAIGREQIRCIIYLPGDNRDENTETLMQDMRCKRPA</sequence>
<feature type="non-terminal residue" evidence="1">
    <location>
        <position position="1"/>
    </location>
</feature>
<comment type="caution">
    <text evidence="1">The sequence shown here is derived from an EMBL/GenBank/DDBJ whole genome shotgun (WGS) entry which is preliminary data.</text>
</comment>
<dbReference type="EMBL" id="JABSTQ010009093">
    <property type="protein sequence ID" value="KAG0433022.1"/>
    <property type="molecule type" value="Genomic_DNA"/>
</dbReference>
<dbReference type="Proteomes" id="UP000805193">
    <property type="component" value="Unassembled WGS sequence"/>
</dbReference>
<reference evidence="1 2" key="1">
    <citation type="journal article" date="2020" name="Cell">
        <title>Large-Scale Comparative Analyses of Tick Genomes Elucidate Their Genetic Diversity and Vector Capacities.</title>
        <authorList>
            <consortium name="Tick Genome and Microbiome Consortium (TIGMIC)"/>
            <person name="Jia N."/>
            <person name="Wang J."/>
            <person name="Shi W."/>
            <person name="Du L."/>
            <person name="Sun Y."/>
            <person name="Zhan W."/>
            <person name="Jiang J.F."/>
            <person name="Wang Q."/>
            <person name="Zhang B."/>
            <person name="Ji P."/>
            <person name="Bell-Sakyi L."/>
            <person name="Cui X.M."/>
            <person name="Yuan T.T."/>
            <person name="Jiang B.G."/>
            <person name="Yang W.F."/>
            <person name="Lam T.T."/>
            <person name="Chang Q.C."/>
            <person name="Ding S.J."/>
            <person name="Wang X.J."/>
            <person name="Zhu J.G."/>
            <person name="Ruan X.D."/>
            <person name="Zhao L."/>
            <person name="Wei J.T."/>
            <person name="Ye R.Z."/>
            <person name="Que T.C."/>
            <person name="Du C.H."/>
            <person name="Zhou Y.H."/>
            <person name="Cheng J.X."/>
            <person name="Dai P.F."/>
            <person name="Guo W.B."/>
            <person name="Han X.H."/>
            <person name="Huang E.J."/>
            <person name="Li L.F."/>
            <person name="Wei W."/>
            <person name="Gao Y.C."/>
            <person name="Liu J.Z."/>
            <person name="Shao H.Z."/>
            <person name="Wang X."/>
            <person name="Wang C.C."/>
            <person name="Yang T.C."/>
            <person name="Huo Q.B."/>
            <person name="Li W."/>
            <person name="Chen H.Y."/>
            <person name="Chen S.E."/>
            <person name="Zhou L.G."/>
            <person name="Ni X.B."/>
            <person name="Tian J.H."/>
            <person name="Sheng Y."/>
            <person name="Liu T."/>
            <person name="Pan Y.S."/>
            <person name="Xia L.Y."/>
            <person name="Li J."/>
            <person name="Zhao F."/>
            <person name="Cao W.C."/>
        </authorList>
    </citation>
    <scope>NUCLEOTIDE SEQUENCE [LARGE SCALE GENOMIC DNA]</scope>
    <source>
        <strain evidence="1">Iper-2018</strain>
    </source>
</reference>
<keyword evidence="2" id="KW-1185">Reference proteome</keyword>
<accession>A0AC60QFS1</accession>
<gene>
    <name evidence="1" type="ORF">HPB47_020297</name>
</gene>
<evidence type="ECO:0000313" key="2">
    <source>
        <dbReference type="Proteomes" id="UP000805193"/>
    </source>
</evidence>
<name>A0AC60QFS1_IXOPE</name>
<protein>
    <submittedName>
        <fullName evidence="1">Uncharacterized protein</fullName>
    </submittedName>
</protein>
<evidence type="ECO:0000313" key="1">
    <source>
        <dbReference type="EMBL" id="KAG0433022.1"/>
    </source>
</evidence>